<comment type="similarity">
    <text evidence="10">Belongs to the CRISPR-associated endonuclease Cas1 family.</text>
</comment>
<feature type="binding site" evidence="10">
    <location>
        <position position="220"/>
    </location>
    <ligand>
        <name>Mn(2+)</name>
        <dbReference type="ChEBI" id="CHEBI:29035"/>
    </ligand>
</feature>
<dbReference type="EC" id="3.1.-.-" evidence="10"/>
<dbReference type="Gene3D" id="3.100.10.20">
    <property type="entry name" value="CRISPR-associated endonuclease Cas1, N-terminal domain"/>
    <property type="match status" value="1"/>
</dbReference>
<gene>
    <name evidence="10" type="primary">cas1</name>
    <name evidence="12" type="ORF">DEW08_24135</name>
</gene>
<accession>A0A2S2CX53</accession>
<sequence length="320" mass="34381">MTGRIVEIAEDGRHLSLSRGFLVVEGQGREIGRVPLDDIGAVVANAHGLTYSNNLLLALAERGAVVVLCGPNHMPTAFLWPVDGHHVQAQRMRAQLNVPVPQTKRLWQLLVRAKVRQQGAVLEARGAPAGAFETLARKVRSGDPDNIEAQAARRYWPLLFGDDFRRDTDAAGVNGLLNYGYAILRSTVARAVMGAGLHPTLGLFHHNRANPLCLVDDLMEPFRPFVDLAVARLADAGHDAVTPETKRFLALVPSLDLPTAEGTTPLSTVVMRAATSLAQAYENGEAALDLPAGEGTKAWAPMPLEWPAPPPAPSKVPQPA</sequence>
<name>A0A2S2CX53_9PROT</name>
<keyword evidence="4 10" id="KW-0378">Hydrolase</keyword>
<organism evidence="12 13">
    <name type="scientific">Azospirillum thermophilum</name>
    <dbReference type="NCBI Taxonomy" id="2202148"/>
    <lineage>
        <taxon>Bacteria</taxon>
        <taxon>Pseudomonadati</taxon>
        <taxon>Pseudomonadota</taxon>
        <taxon>Alphaproteobacteria</taxon>
        <taxon>Rhodospirillales</taxon>
        <taxon>Azospirillaceae</taxon>
        <taxon>Azospirillum</taxon>
    </lineage>
</organism>
<dbReference type="PANTHER" id="PTHR34353">
    <property type="entry name" value="CRISPR-ASSOCIATED ENDONUCLEASE CAS1 1"/>
    <property type="match status" value="1"/>
</dbReference>
<evidence type="ECO:0000256" key="8">
    <source>
        <dbReference type="ARBA" id="ARBA00023211"/>
    </source>
</evidence>
<keyword evidence="6 10" id="KW-0051">Antiviral defense</keyword>
<dbReference type="GO" id="GO:0003677">
    <property type="term" value="F:DNA binding"/>
    <property type="evidence" value="ECO:0007669"/>
    <property type="project" value="UniProtKB-KW"/>
</dbReference>
<dbReference type="Gene3D" id="1.20.120.920">
    <property type="entry name" value="CRISPR-associated endonuclease Cas1, C-terminal domain"/>
    <property type="match status" value="1"/>
</dbReference>
<dbReference type="GO" id="GO:0046872">
    <property type="term" value="F:metal ion binding"/>
    <property type="evidence" value="ECO:0007669"/>
    <property type="project" value="UniProtKB-UniRule"/>
</dbReference>
<dbReference type="GO" id="GO:0004520">
    <property type="term" value="F:DNA endonuclease activity"/>
    <property type="evidence" value="ECO:0007669"/>
    <property type="project" value="InterPro"/>
</dbReference>
<protein>
    <recommendedName>
        <fullName evidence="10">CRISPR-associated endonuclease Cas1</fullName>
        <ecNumber evidence="10">3.1.-.-</ecNumber>
    </recommendedName>
</protein>
<dbReference type="InterPro" id="IPR042206">
    <property type="entry name" value="CRISPR-assoc_Cas1_C"/>
</dbReference>
<dbReference type="KEGG" id="azz:DEW08_24135"/>
<comment type="function">
    <text evidence="10">CRISPR (clustered regularly interspaced short palindromic repeat), is an adaptive immune system that provides protection against mobile genetic elements (viruses, transposable elements and conjugative plasmids). CRISPR clusters contain spacers, sequences complementary to antecedent mobile elements, and target invading nucleic acids. CRISPR clusters are transcribed and processed into CRISPR RNA (crRNA). Acts as a dsDNA endonuclease. Involved in the integration of spacer DNA into the CRISPR cassette.</text>
</comment>
<geneLocation type="plasmid" evidence="12 13">
    <name>unnamed1</name>
</geneLocation>
<dbReference type="NCBIfam" id="TIGR00287">
    <property type="entry name" value="cas1"/>
    <property type="match status" value="1"/>
</dbReference>
<dbReference type="HAMAP" id="MF_01470">
    <property type="entry name" value="Cas1"/>
    <property type="match status" value="1"/>
</dbReference>
<comment type="cofactor">
    <cofactor evidence="10">
        <name>Mg(2+)</name>
        <dbReference type="ChEBI" id="CHEBI:18420"/>
    </cofactor>
    <cofactor evidence="10">
        <name>Mn(2+)</name>
        <dbReference type="ChEBI" id="CHEBI:29035"/>
    </cofactor>
</comment>
<dbReference type="NCBIfam" id="TIGR03639">
    <property type="entry name" value="cas1_NMENI"/>
    <property type="match status" value="1"/>
</dbReference>
<feature type="region of interest" description="Disordered" evidence="11">
    <location>
        <begin position="301"/>
        <end position="320"/>
    </location>
</feature>
<keyword evidence="3 10" id="KW-0255">Endonuclease</keyword>
<evidence type="ECO:0000313" key="12">
    <source>
        <dbReference type="EMBL" id="AWK89093.1"/>
    </source>
</evidence>
<evidence type="ECO:0000256" key="5">
    <source>
        <dbReference type="ARBA" id="ARBA00022842"/>
    </source>
</evidence>
<keyword evidence="13" id="KW-1185">Reference proteome</keyword>
<feature type="compositionally biased region" description="Pro residues" evidence="11">
    <location>
        <begin position="304"/>
        <end position="320"/>
    </location>
</feature>
<feature type="binding site" evidence="10">
    <location>
        <position position="205"/>
    </location>
    <ligand>
        <name>Mn(2+)</name>
        <dbReference type="ChEBI" id="CHEBI:29035"/>
    </ligand>
</feature>
<evidence type="ECO:0000256" key="9">
    <source>
        <dbReference type="ARBA" id="ARBA00038592"/>
    </source>
</evidence>
<keyword evidence="5 10" id="KW-0460">Magnesium</keyword>
<dbReference type="GO" id="GO:0043571">
    <property type="term" value="P:maintenance of CRISPR repeat elements"/>
    <property type="evidence" value="ECO:0007669"/>
    <property type="project" value="UniProtKB-UniRule"/>
</dbReference>
<keyword evidence="1 10" id="KW-0540">Nuclease</keyword>
<dbReference type="Proteomes" id="UP000245629">
    <property type="component" value="Plasmid unnamed1"/>
</dbReference>
<evidence type="ECO:0000313" key="13">
    <source>
        <dbReference type="Proteomes" id="UP000245629"/>
    </source>
</evidence>
<comment type="subunit">
    <text evidence="9 10">Homodimer, forms a heterotetramer with a Cas2 homodimer.</text>
</comment>
<keyword evidence="2 10" id="KW-0479">Metal-binding</keyword>
<keyword evidence="8 10" id="KW-0464">Manganese</keyword>
<evidence type="ECO:0000256" key="10">
    <source>
        <dbReference type="HAMAP-Rule" id="MF_01470"/>
    </source>
</evidence>
<dbReference type="InterPro" id="IPR002729">
    <property type="entry name" value="CRISPR-assoc_Cas1"/>
</dbReference>
<feature type="binding site" evidence="10">
    <location>
        <position position="148"/>
    </location>
    <ligand>
        <name>Mn(2+)</name>
        <dbReference type="ChEBI" id="CHEBI:29035"/>
    </ligand>
</feature>
<evidence type="ECO:0000256" key="1">
    <source>
        <dbReference type="ARBA" id="ARBA00022722"/>
    </source>
</evidence>
<dbReference type="InterPro" id="IPR050646">
    <property type="entry name" value="Cas1"/>
</dbReference>
<dbReference type="GO" id="GO:0016787">
    <property type="term" value="F:hydrolase activity"/>
    <property type="evidence" value="ECO:0007669"/>
    <property type="project" value="UniProtKB-KW"/>
</dbReference>
<dbReference type="EMBL" id="CP029356">
    <property type="protein sequence ID" value="AWK89093.1"/>
    <property type="molecule type" value="Genomic_DNA"/>
</dbReference>
<dbReference type="InterPro" id="IPR019855">
    <property type="entry name" value="CRISPR-assoc_Cas1_NMENI"/>
</dbReference>
<proteinExistence type="inferred from homology"/>
<evidence type="ECO:0000256" key="7">
    <source>
        <dbReference type="ARBA" id="ARBA00023125"/>
    </source>
</evidence>
<dbReference type="AlphaFoldDB" id="A0A2S2CX53"/>
<evidence type="ECO:0000256" key="6">
    <source>
        <dbReference type="ARBA" id="ARBA00023118"/>
    </source>
</evidence>
<evidence type="ECO:0000256" key="4">
    <source>
        <dbReference type="ARBA" id="ARBA00022801"/>
    </source>
</evidence>
<dbReference type="PANTHER" id="PTHR34353:SF2">
    <property type="entry name" value="CRISPR-ASSOCIATED ENDONUCLEASE CAS1 1"/>
    <property type="match status" value="1"/>
</dbReference>
<evidence type="ECO:0000256" key="3">
    <source>
        <dbReference type="ARBA" id="ARBA00022759"/>
    </source>
</evidence>
<reference evidence="13" key="1">
    <citation type="submission" date="2018-05" db="EMBL/GenBank/DDBJ databases">
        <title>Azospirillum thermophila sp. nov., a novel isolated from hot spring.</title>
        <authorList>
            <person name="Zhao Z."/>
        </authorList>
    </citation>
    <scope>NUCLEOTIDE SEQUENCE [LARGE SCALE GENOMIC DNA]</scope>
    <source>
        <strain evidence="13">CFH 70021</strain>
        <plasmid evidence="13">unnamed1</plasmid>
    </source>
</reference>
<evidence type="ECO:0000256" key="2">
    <source>
        <dbReference type="ARBA" id="ARBA00022723"/>
    </source>
</evidence>
<dbReference type="RefSeq" id="WP_109331999.1">
    <property type="nucleotide sequence ID" value="NZ_CP029356.1"/>
</dbReference>
<dbReference type="OrthoDB" id="9803119at2"/>
<keyword evidence="12" id="KW-0614">Plasmid</keyword>
<dbReference type="Pfam" id="PF01867">
    <property type="entry name" value="Cas_Cas1"/>
    <property type="match status" value="1"/>
</dbReference>
<evidence type="ECO:0000256" key="11">
    <source>
        <dbReference type="SAM" id="MobiDB-lite"/>
    </source>
</evidence>
<keyword evidence="7 10" id="KW-0238">DNA-binding</keyword>
<dbReference type="InterPro" id="IPR042211">
    <property type="entry name" value="CRISPR-assoc_Cas1_N"/>
</dbReference>
<dbReference type="GO" id="GO:0051607">
    <property type="term" value="P:defense response to virus"/>
    <property type="evidence" value="ECO:0007669"/>
    <property type="project" value="UniProtKB-UniRule"/>
</dbReference>